<dbReference type="GO" id="GO:0005886">
    <property type="term" value="C:plasma membrane"/>
    <property type="evidence" value="ECO:0007669"/>
    <property type="project" value="TreeGrafter"/>
</dbReference>
<dbReference type="Gene3D" id="1.20.1640.10">
    <property type="entry name" value="Multidrug efflux transporter AcrB transmembrane domain"/>
    <property type="match status" value="2"/>
</dbReference>
<dbReference type="Gene3D" id="3.30.70.1320">
    <property type="entry name" value="Multidrug efflux transporter AcrB pore domain like"/>
    <property type="match status" value="1"/>
</dbReference>
<dbReference type="InterPro" id="IPR027463">
    <property type="entry name" value="AcrB_DN_DC_subdom"/>
</dbReference>
<dbReference type="Gene3D" id="3.30.70.1430">
    <property type="entry name" value="Multidrug efflux transporter AcrB pore domain"/>
    <property type="match status" value="2"/>
</dbReference>
<name>A0A9D2HKQ6_9FIRM</name>
<accession>A0A9D2HKQ6</accession>
<feature type="transmembrane region" description="Helical" evidence="1">
    <location>
        <begin position="949"/>
        <end position="967"/>
    </location>
</feature>
<dbReference type="AlphaFoldDB" id="A0A9D2HKQ6"/>
<keyword evidence="1" id="KW-1133">Transmembrane helix</keyword>
<dbReference type="Gene3D" id="3.30.70.1440">
    <property type="entry name" value="Multidrug efflux transporter AcrB pore domain"/>
    <property type="match status" value="1"/>
</dbReference>
<feature type="transmembrane region" description="Helical" evidence="1">
    <location>
        <begin position="384"/>
        <end position="409"/>
    </location>
</feature>
<sequence length="1016" mass="110149">MGITRFVLKRPVTAVLSLLCLVVFGYLSVRSATLELTPEMNMPMMVVMAQYEGANPEDVCELVTKEIEDSVSTLSGLKSMSSNSSEGSTVVMLEYEYGTDMDDAYDDLKKEMDAITRRLPDDVETPTVMEMDMNSSEVMSLSITNPNEDNIYDYVENTIVPELERISSVAEVTSRGGNEEYIKVELIPEKMDQYGVTMSSIASDIAAADVTYPAGDTDVGSQELSVSTSLKANTQESLKTIPLTTTKSSGTIIYLEDVANVYTSEKEANSISRYNGEETMSVSVSKQQSASAMQVSDAVTEVINELMAATPGLEIVVARDTSEDIMDSLSDVIETLIMAVVISMAILWIFFGDLKASLIVGSSIPVSILVALILMNQMGFTLNIITMSALTLGVGMMVDNSIVVLESCFRATDKVGLLDYMKAALQGTDIVGASVLGSTLTTCVVFLPLAFLEGMTGQLFKPLGFTIVFCMAASLLSAIAVVPLCYMLYRPRENTKAPMYKPIRNMQAAYRKIVKVILPKKKTVFAVSLALLFAAYLLSGHVGTELMASDDQGQVNISISTRPGLKTEKVDEIMKQAEAIISTHEDLDSYMSRSSGGGARGGMSSASGTINAYLKDDRKMSTDEVAAQWRKELAVIENCDISVESSSSMSMMSSSFQTYELLLQSSDYDTLKETSSEIVSMLKERPELTKVHSSLENGAPIIKIHVDAIKAKAAGLTASGIGSSVNQMLSGITATTLEVDGSDIDVKVEYEDGKYASIDQVRNIILPLPSGGSIALTDVADIEYEDSPATLVRNDREYRVTIEAEYTDQATADTRQMINSEIVRPNLPYNVSIAQNSRDQSQAEEFAALFQAIAIAVFLIFVVMAAQFESPKFSIMVMTTIPFSLIGSIFLLWLTECKISMTSLIGFLMLIGTVVNNGILYVDTVNQYRAEMDMETALIEAGATRLRPILMTTSTTIVSMIPMALAIGSSGSMTQGLAVVNIGGLVASTILALLLLPVYYSAMNRKPKNHDQLIDC</sequence>
<feature type="transmembrane region" description="Helical" evidence="1">
    <location>
        <begin position="332"/>
        <end position="351"/>
    </location>
</feature>
<dbReference type="PANTHER" id="PTHR32063:SF0">
    <property type="entry name" value="SWARMING MOTILITY PROTEIN SWRC"/>
    <property type="match status" value="1"/>
</dbReference>
<feature type="transmembrane region" description="Helical" evidence="1">
    <location>
        <begin position="358"/>
        <end position="378"/>
    </location>
</feature>
<feature type="transmembrane region" description="Helical" evidence="1">
    <location>
        <begin position="899"/>
        <end position="922"/>
    </location>
</feature>
<dbReference type="PRINTS" id="PR00702">
    <property type="entry name" value="ACRIFLAVINRP"/>
</dbReference>
<gene>
    <name evidence="2" type="ORF">IAA07_11065</name>
</gene>
<dbReference type="GO" id="GO:0042910">
    <property type="term" value="F:xenobiotic transmembrane transporter activity"/>
    <property type="evidence" value="ECO:0007669"/>
    <property type="project" value="TreeGrafter"/>
</dbReference>
<comment type="caution">
    <text evidence="2">The sequence shown here is derived from an EMBL/GenBank/DDBJ whole genome shotgun (WGS) entry which is preliminary data.</text>
</comment>
<proteinExistence type="predicted"/>
<keyword evidence="1" id="KW-0472">Membrane</keyword>
<feature type="transmembrane region" description="Helical" evidence="1">
    <location>
        <begin position="430"/>
        <end position="451"/>
    </location>
</feature>
<evidence type="ECO:0000256" key="1">
    <source>
        <dbReference type="SAM" id="Phobius"/>
    </source>
</evidence>
<dbReference type="EMBL" id="DWZA01000096">
    <property type="protein sequence ID" value="HJA72093.1"/>
    <property type="molecule type" value="Genomic_DNA"/>
</dbReference>
<feature type="transmembrane region" description="Helical" evidence="1">
    <location>
        <begin position="979"/>
        <end position="1000"/>
    </location>
</feature>
<dbReference type="Gene3D" id="3.30.2090.10">
    <property type="entry name" value="Multidrug efflux transporter AcrB TolC docking domain, DN and DC subdomains"/>
    <property type="match status" value="2"/>
</dbReference>
<keyword evidence="1" id="KW-0812">Transmembrane</keyword>
<dbReference type="SUPFAM" id="SSF82714">
    <property type="entry name" value="Multidrug efflux transporter AcrB TolC docking domain, DN and DC subdomains"/>
    <property type="match status" value="2"/>
</dbReference>
<feature type="transmembrane region" description="Helical" evidence="1">
    <location>
        <begin position="463"/>
        <end position="489"/>
    </location>
</feature>
<reference evidence="2" key="1">
    <citation type="journal article" date="2021" name="PeerJ">
        <title>Extensive microbial diversity within the chicken gut microbiome revealed by metagenomics and culture.</title>
        <authorList>
            <person name="Gilroy R."/>
            <person name="Ravi A."/>
            <person name="Getino M."/>
            <person name="Pursley I."/>
            <person name="Horton D.L."/>
            <person name="Alikhan N.F."/>
            <person name="Baker D."/>
            <person name="Gharbi K."/>
            <person name="Hall N."/>
            <person name="Watson M."/>
            <person name="Adriaenssens E.M."/>
            <person name="Foster-Nyarko E."/>
            <person name="Jarju S."/>
            <person name="Secka A."/>
            <person name="Antonio M."/>
            <person name="Oren A."/>
            <person name="Chaudhuri R.R."/>
            <person name="La Ragione R."/>
            <person name="Hildebrand F."/>
            <person name="Pallen M.J."/>
        </authorList>
    </citation>
    <scope>NUCLEOTIDE SEQUENCE</scope>
    <source>
        <strain evidence="2">CHK178-16964</strain>
    </source>
</reference>
<protein>
    <submittedName>
        <fullName evidence="2">Efflux RND transporter permease subunit</fullName>
    </submittedName>
</protein>
<organism evidence="2 3">
    <name type="scientific">Candidatus Lachnoclostridium stercoravium</name>
    <dbReference type="NCBI Taxonomy" id="2838633"/>
    <lineage>
        <taxon>Bacteria</taxon>
        <taxon>Bacillati</taxon>
        <taxon>Bacillota</taxon>
        <taxon>Clostridia</taxon>
        <taxon>Lachnospirales</taxon>
        <taxon>Lachnospiraceae</taxon>
    </lineage>
</organism>
<dbReference type="SUPFAM" id="SSF82693">
    <property type="entry name" value="Multidrug efflux transporter AcrB pore domain, PN1, PN2, PC1 and PC2 subdomains"/>
    <property type="match status" value="3"/>
</dbReference>
<dbReference type="Pfam" id="PF00873">
    <property type="entry name" value="ACR_tran"/>
    <property type="match status" value="1"/>
</dbReference>
<evidence type="ECO:0000313" key="3">
    <source>
        <dbReference type="Proteomes" id="UP000823900"/>
    </source>
</evidence>
<dbReference type="SUPFAM" id="SSF82866">
    <property type="entry name" value="Multidrug efflux transporter AcrB transmembrane domain"/>
    <property type="match status" value="2"/>
</dbReference>
<dbReference type="InterPro" id="IPR001036">
    <property type="entry name" value="Acrflvin-R"/>
</dbReference>
<feature type="transmembrane region" description="Helical" evidence="1">
    <location>
        <begin position="846"/>
        <end position="866"/>
    </location>
</feature>
<feature type="transmembrane region" description="Helical" evidence="1">
    <location>
        <begin position="873"/>
        <end position="893"/>
    </location>
</feature>
<reference evidence="2" key="2">
    <citation type="submission" date="2021-04" db="EMBL/GenBank/DDBJ databases">
        <authorList>
            <person name="Gilroy R."/>
        </authorList>
    </citation>
    <scope>NUCLEOTIDE SEQUENCE</scope>
    <source>
        <strain evidence="2">CHK178-16964</strain>
    </source>
</reference>
<feature type="transmembrane region" description="Helical" evidence="1">
    <location>
        <begin position="523"/>
        <end position="542"/>
    </location>
</feature>
<evidence type="ECO:0000313" key="2">
    <source>
        <dbReference type="EMBL" id="HJA72093.1"/>
    </source>
</evidence>
<dbReference type="Proteomes" id="UP000823900">
    <property type="component" value="Unassembled WGS sequence"/>
</dbReference>
<dbReference type="PANTHER" id="PTHR32063">
    <property type="match status" value="1"/>
</dbReference>